<dbReference type="PIRSF" id="PIRSF035652">
    <property type="entry name" value="CHP02436"/>
    <property type="match status" value="1"/>
</dbReference>
<dbReference type="Gene3D" id="1.20.1440.60">
    <property type="entry name" value="23S rRNA-intervening sequence"/>
    <property type="match status" value="1"/>
</dbReference>
<dbReference type="InterPro" id="IPR036583">
    <property type="entry name" value="23S_rRNA_IVS_sf"/>
</dbReference>
<comment type="caution">
    <text evidence="1">The sequence shown here is derived from an EMBL/GenBank/DDBJ whole genome shotgun (WGS) entry which is preliminary data.</text>
</comment>
<organism evidence="1 2">
    <name type="scientific">Terrimonas rubra</name>
    <dbReference type="NCBI Taxonomy" id="1035890"/>
    <lineage>
        <taxon>Bacteria</taxon>
        <taxon>Pseudomonadati</taxon>
        <taxon>Bacteroidota</taxon>
        <taxon>Chitinophagia</taxon>
        <taxon>Chitinophagales</taxon>
        <taxon>Chitinophagaceae</taxon>
        <taxon>Terrimonas</taxon>
    </lineage>
</organism>
<name>A0ABW6A989_9BACT</name>
<protein>
    <submittedName>
        <fullName evidence="1">Four helix bundle protein</fullName>
    </submittedName>
</protein>
<dbReference type="Proteomes" id="UP001597511">
    <property type="component" value="Unassembled WGS sequence"/>
</dbReference>
<sequence length="103" mass="11651">MKDDNVIANKSYAFGLRIIKLYLHLKSNKVDLALCSQLLRCGTSIGANVEEAMGGSSKKDFKHKLEIAYREARETKYWLRLLNDAAMLENKLALSLITDCDEL</sequence>
<proteinExistence type="predicted"/>
<evidence type="ECO:0000313" key="1">
    <source>
        <dbReference type="EMBL" id="MFD2921506.1"/>
    </source>
</evidence>
<accession>A0ABW6A989</accession>
<dbReference type="Pfam" id="PF05635">
    <property type="entry name" value="23S_rRNA_IVP"/>
    <property type="match status" value="1"/>
</dbReference>
<dbReference type="SUPFAM" id="SSF158446">
    <property type="entry name" value="IVS-encoded protein-like"/>
    <property type="match status" value="1"/>
</dbReference>
<reference evidence="2" key="1">
    <citation type="journal article" date="2019" name="Int. J. Syst. Evol. Microbiol.">
        <title>The Global Catalogue of Microorganisms (GCM) 10K type strain sequencing project: providing services to taxonomists for standard genome sequencing and annotation.</title>
        <authorList>
            <consortium name="The Broad Institute Genomics Platform"/>
            <consortium name="The Broad Institute Genome Sequencing Center for Infectious Disease"/>
            <person name="Wu L."/>
            <person name="Ma J."/>
        </authorList>
    </citation>
    <scope>NUCLEOTIDE SEQUENCE [LARGE SCALE GENOMIC DNA]</scope>
    <source>
        <strain evidence="2">KCTC 23299</strain>
    </source>
</reference>
<keyword evidence="2" id="KW-1185">Reference proteome</keyword>
<dbReference type="EMBL" id="JBHUOZ010000003">
    <property type="protein sequence ID" value="MFD2921506.1"/>
    <property type="molecule type" value="Genomic_DNA"/>
</dbReference>
<dbReference type="PANTHER" id="PTHR38471:SF2">
    <property type="entry name" value="FOUR HELIX BUNDLE PROTEIN"/>
    <property type="match status" value="1"/>
</dbReference>
<dbReference type="PANTHER" id="PTHR38471">
    <property type="entry name" value="FOUR HELIX BUNDLE PROTEIN"/>
    <property type="match status" value="1"/>
</dbReference>
<gene>
    <name evidence="1" type="ORF">ACFS6H_17400</name>
</gene>
<dbReference type="InterPro" id="IPR012657">
    <property type="entry name" value="23S_rRNA-intervening_sequence"/>
</dbReference>
<dbReference type="NCBIfam" id="TIGR02436">
    <property type="entry name" value="four helix bundle protein"/>
    <property type="match status" value="1"/>
</dbReference>
<evidence type="ECO:0000313" key="2">
    <source>
        <dbReference type="Proteomes" id="UP001597511"/>
    </source>
</evidence>
<dbReference type="RefSeq" id="WP_386101945.1">
    <property type="nucleotide sequence ID" value="NZ_JBHUOZ010000003.1"/>
</dbReference>